<keyword evidence="6" id="KW-1185">Reference proteome</keyword>
<keyword evidence="1" id="KW-0732">Signal</keyword>
<name>G7JP15_MEDTR</name>
<dbReference type="Proteomes" id="UP000002051">
    <property type="component" value="Chromosome 4"/>
</dbReference>
<dbReference type="EMBL" id="CM001220">
    <property type="protein sequence ID" value="AES86869.1"/>
    <property type="molecule type" value="Genomic_DNA"/>
</dbReference>
<dbReference type="Pfam" id="PF07127">
    <property type="entry name" value="Nodulin_late"/>
    <property type="match status" value="1"/>
</dbReference>
<reference evidence="3 6" key="2">
    <citation type="journal article" date="2014" name="BMC Genomics">
        <title>An improved genome release (version Mt4.0) for the model legume Medicago truncatula.</title>
        <authorList>
            <person name="Tang H."/>
            <person name="Krishnakumar V."/>
            <person name="Bidwell S."/>
            <person name="Rosen B."/>
            <person name="Chan A."/>
            <person name="Zhou S."/>
            <person name="Gentzbittel L."/>
            <person name="Childs K.L."/>
            <person name="Yandell M."/>
            <person name="Gundlach H."/>
            <person name="Mayer K.F."/>
            <person name="Schwartz D.C."/>
            <person name="Town C.D."/>
        </authorList>
    </citation>
    <scope>GENOME REANNOTATION</scope>
    <source>
        <strain evidence="5 6">cv. Jemalong A17</strain>
    </source>
</reference>
<dbReference type="Proteomes" id="UP000265566">
    <property type="component" value="Chromosome 4"/>
</dbReference>
<dbReference type="AlphaFoldDB" id="G7JP15"/>
<organism evidence="3 6">
    <name type="scientific">Medicago truncatula</name>
    <name type="common">Barrel medic</name>
    <name type="synonym">Medicago tribuloides</name>
    <dbReference type="NCBI Taxonomy" id="3880"/>
    <lineage>
        <taxon>Eukaryota</taxon>
        <taxon>Viridiplantae</taxon>
        <taxon>Streptophyta</taxon>
        <taxon>Embryophyta</taxon>
        <taxon>Tracheophyta</taxon>
        <taxon>Spermatophyta</taxon>
        <taxon>Magnoliopsida</taxon>
        <taxon>eudicotyledons</taxon>
        <taxon>Gunneridae</taxon>
        <taxon>Pentapetalae</taxon>
        <taxon>rosids</taxon>
        <taxon>fabids</taxon>
        <taxon>Fabales</taxon>
        <taxon>Fabaceae</taxon>
        <taxon>Papilionoideae</taxon>
        <taxon>50 kb inversion clade</taxon>
        <taxon>NPAAA clade</taxon>
        <taxon>Hologalegina</taxon>
        <taxon>IRL clade</taxon>
        <taxon>Trifolieae</taxon>
        <taxon>Medicago</taxon>
    </lineage>
</organism>
<dbReference type="EMBL" id="PSQE01000004">
    <property type="protein sequence ID" value="RHN58804.1"/>
    <property type="molecule type" value="Genomic_DNA"/>
</dbReference>
<accession>G7JP15</accession>
<dbReference type="PaxDb" id="3880-AES86869"/>
<gene>
    <name evidence="3" type="ordered locus">MTR_4g015750</name>
    <name evidence="4" type="ORF">MtrunA17_Chr4g0006341</name>
</gene>
<dbReference type="Gramene" id="rna20752">
    <property type="protein sequence ID" value="RHN58804.1"/>
    <property type="gene ID" value="gene20752"/>
</dbReference>
<protein>
    <submittedName>
        <fullName evidence="3">Nodule Cysteine-Rich (NCR) secreted peptide</fullName>
    </submittedName>
    <submittedName>
        <fullName evidence="4">Putative Late nodulin</fullName>
    </submittedName>
</protein>
<dbReference type="HOGENOM" id="CLU_181053_0_2_1"/>
<reference evidence="5" key="3">
    <citation type="submission" date="2015-04" db="UniProtKB">
        <authorList>
            <consortium name="EnsemblPlants"/>
        </authorList>
    </citation>
    <scope>IDENTIFICATION</scope>
    <source>
        <strain evidence="5">cv. Jemalong A17</strain>
    </source>
</reference>
<feature type="signal peptide" evidence="1">
    <location>
        <begin position="1"/>
        <end position="26"/>
    </location>
</feature>
<reference evidence="4" key="4">
    <citation type="journal article" date="2018" name="Nat. Plants">
        <title>Whole-genome landscape of Medicago truncatula symbiotic genes.</title>
        <authorList>
            <person name="Pecrix Y."/>
            <person name="Gamas P."/>
            <person name="Carrere S."/>
        </authorList>
    </citation>
    <scope>NUCLEOTIDE SEQUENCE</scope>
    <source>
        <tissue evidence="4">Leaves</tissue>
    </source>
</reference>
<dbReference type="InterPro" id="IPR009810">
    <property type="entry name" value="Nodulin_late_dom"/>
</dbReference>
<evidence type="ECO:0000313" key="6">
    <source>
        <dbReference type="Proteomes" id="UP000002051"/>
    </source>
</evidence>
<dbReference type="EnsemblPlants" id="AES86869">
    <property type="protein sequence ID" value="AES86869"/>
    <property type="gene ID" value="MTR_4g015750"/>
</dbReference>
<evidence type="ECO:0000256" key="1">
    <source>
        <dbReference type="SAM" id="SignalP"/>
    </source>
</evidence>
<dbReference type="GO" id="GO:0046872">
    <property type="term" value="F:metal ion binding"/>
    <property type="evidence" value="ECO:0007669"/>
    <property type="project" value="InterPro"/>
</dbReference>
<evidence type="ECO:0000313" key="5">
    <source>
        <dbReference type="EnsemblPlants" id="AES86869"/>
    </source>
</evidence>
<feature type="chain" id="PRO_5014573023" evidence="1">
    <location>
        <begin position="27"/>
        <end position="62"/>
    </location>
</feature>
<feature type="domain" description="Late nodulin" evidence="2">
    <location>
        <begin position="1"/>
        <end position="55"/>
    </location>
</feature>
<evidence type="ECO:0000313" key="3">
    <source>
        <dbReference type="EMBL" id="AES86869.1"/>
    </source>
</evidence>
<evidence type="ECO:0000313" key="4">
    <source>
        <dbReference type="EMBL" id="RHN58804.1"/>
    </source>
</evidence>
<sequence length="62" mass="7372">MGKIIKFVNLSILFIFMFLVVVDVNAERTCKEDFDCRMRYCVYPTIPLCDVKHCRCRRPPNL</sequence>
<evidence type="ECO:0000259" key="2">
    <source>
        <dbReference type="Pfam" id="PF07127"/>
    </source>
</evidence>
<reference evidence="3 6" key="1">
    <citation type="journal article" date="2011" name="Nature">
        <title>The Medicago genome provides insight into the evolution of rhizobial symbioses.</title>
        <authorList>
            <person name="Young N.D."/>
            <person name="Debelle F."/>
            <person name="Oldroyd G.E."/>
            <person name="Geurts R."/>
            <person name="Cannon S.B."/>
            <person name="Udvardi M.K."/>
            <person name="Benedito V.A."/>
            <person name="Mayer K.F."/>
            <person name="Gouzy J."/>
            <person name="Schoof H."/>
            <person name="Van de Peer Y."/>
            <person name="Proost S."/>
            <person name="Cook D.R."/>
            <person name="Meyers B.C."/>
            <person name="Spannagl M."/>
            <person name="Cheung F."/>
            <person name="De Mita S."/>
            <person name="Krishnakumar V."/>
            <person name="Gundlach H."/>
            <person name="Zhou S."/>
            <person name="Mudge J."/>
            <person name="Bharti A.K."/>
            <person name="Murray J.D."/>
            <person name="Naoumkina M.A."/>
            <person name="Rosen B."/>
            <person name="Silverstein K.A."/>
            <person name="Tang H."/>
            <person name="Rombauts S."/>
            <person name="Zhao P.X."/>
            <person name="Zhou P."/>
            <person name="Barbe V."/>
            <person name="Bardou P."/>
            <person name="Bechner M."/>
            <person name="Bellec A."/>
            <person name="Berger A."/>
            <person name="Berges H."/>
            <person name="Bidwell S."/>
            <person name="Bisseling T."/>
            <person name="Choisne N."/>
            <person name="Couloux A."/>
            <person name="Denny R."/>
            <person name="Deshpande S."/>
            <person name="Dai X."/>
            <person name="Doyle J.J."/>
            <person name="Dudez A.M."/>
            <person name="Farmer A.D."/>
            <person name="Fouteau S."/>
            <person name="Franken C."/>
            <person name="Gibelin C."/>
            <person name="Gish J."/>
            <person name="Goldstein S."/>
            <person name="Gonzalez A.J."/>
            <person name="Green P.J."/>
            <person name="Hallab A."/>
            <person name="Hartog M."/>
            <person name="Hua A."/>
            <person name="Humphray S.J."/>
            <person name="Jeong D.H."/>
            <person name="Jing Y."/>
            <person name="Jocker A."/>
            <person name="Kenton S.M."/>
            <person name="Kim D.J."/>
            <person name="Klee K."/>
            <person name="Lai H."/>
            <person name="Lang C."/>
            <person name="Lin S."/>
            <person name="Macmil S.L."/>
            <person name="Magdelenat G."/>
            <person name="Matthews L."/>
            <person name="McCorrison J."/>
            <person name="Monaghan E.L."/>
            <person name="Mun J.H."/>
            <person name="Najar F.Z."/>
            <person name="Nicholson C."/>
            <person name="Noirot C."/>
            <person name="O'Bleness M."/>
            <person name="Paule C.R."/>
            <person name="Poulain J."/>
            <person name="Prion F."/>
            <person name="Qin B."/>
            <person name="Qu C."/>
            <person name="Retzel E.F."/>
            <person name="Riddle C."/>
            <person name="Sallet E."/>
            <person name="Samain S."/>
            <person name="Samson N."/>
            <person name="Sanders I."/>
            <person name="Saurat O."/>
            <person name="Scarpelli C."/>
            <person name="Schiex T."/>
            <person name="Segurens B."/>
            <person name="Severin A.J."/>
            <person name="Sherrier D.J."/>
            <person name="Shi R."/>
            <person name="Sims S."/>
            <person name="Singer S.R."/>
            <person name="Sinharoy S."/>
            <person name="Sterck L."/>
            <person name="Viollet A."/>
            <person name="Wang B.B."/>
            <person name="Wang K."/>
            <person name="Wang M."/>
            <person name="Wang X."/>
            <person name="Warfsmann J."/>
            <person name="Weissenbach J."/>
            <person name="White D.D."/>
            <person name="White J.D."/>
            <person name="Wiley G.B."/>
            <person name="Wincker P."/>
            <person name="Xing Y."/>
            <person name="Yang L."/>
            <person name="Yao Z."/>
            <person name="Ying F."/>
            <person name="Zhai J."/>
            <person name="Zhou L."/>
            <person name="Zuber A."/>
            <person name="Denarie J."/>
            <person name="Dixon R.A."/>
            <person name="May G.D."/>
            <person name="Schwartz D.C."/>
            <person name="Rogers J."/>
            <person name="Quetier F."/>
            <person name="Town C.D."/>
            <person name="Roe B.A."/>
        </authorList>
    </citation>
    <scope>NUCLEOTIDE SEQUENCE [LARGE SCALE GENOMIC DNA]</scope>
    <source>
        <strain evidence="3">A17</strain>
        <strain evidence="5 6">cv. Jemalong A17</strain>
    </source>
</reference>
<proteinExistence type="predicted"/>